<sequence length="434" mass="48629">MSNEAGNLVLFIARASGASNGDTTRTKARLMESLDYTREAYEETYGPLVSGRFSSFVFIQGSNRSFQGQGKAVGTITGILERGKRENCPVMLVINGWDGLSTNPVALVNLFGPYIDQVQIWMRVFVGDPRFFRQVSVPHAMEVLAGDGDHEGDLDDLVLPYSTIEYIKKITLIRTIKWDIADDMAKLKAESTLRNTPPEIGEKLVCPTCGETFQNSRCLNSHKHHVHPDPDTENDRTCPHCQVAFARTDGLARHLADAICKENPNHVEKPPTKRAPRGSKSKTARHEEESGNSDGSYPSYYQIPMNTPNFPRVDPSAPFEERTVYRGEVFCRYPNCNSTRKFSEPTKLRTHYKGHGFEYPAQPRSNPTGARRKFEEDGLKFLARCAHYGSNRIDLVGPQPMRGVKRARDTDGVEEDDNAIREEGPVHKAVRVAL</sequence>
<dbReference type="Proteomes" id="UP001610334">
    <property type="component" value="Unassembled WGS sequence"/>
</dbReference>
<dbReference type="PROSITE" id="PS50157">
    <property type="entry name" value="ZINC_FINGER_C2H2_2"/>
    <property type="match status" value="1"/>
</dbReference>
<keyword evidence="1" id="KW-0862">Zinc</keyword>
<keyword evidence="1" id="KW-0479">Metal-binding</keyword>
<dbReference type="SMART" id="SM00355">
    <property type="entry name" value="ZnF_C2H2"/>
    <property type="match status" value="3"/>
</dbReference>
<feature type="compositionally biased region" description="Basic residues" evidence="2">
    <location>
        <begin position="272"/>
        <end position="283"/>
    </location>
</feature>
<dbReference type="EMBL" id="JBFXLT010000032">
    <property type="protein sequence ID" value="KAL2814664.1"/>
    <property type="molecule type" value="Genomic_DNA"/>
</dbReference>
<name>A0ABR4HHN1_9EURO</name>
<evidence type="ECO:0000256" key="1">
    <source>
        <dbReference type="PROSITE-ProRule" id="PRU00042"/>
    </source>
</evidence>
<keyword evidence="5" id="KW-1185">Reference proteome</keyword>
<organism evidence="4 5">
    <name type="scientific">Aspergillus granulosus</name>
    <dbReference type="NCBI Taxonomy" id="176169"/>
    <lineage>
        <taxon>Eukaryota</taxon>
        <taxon>Fungi</taxon>
        <taxon>Dikarya</taxon>
        <taxon>Ascomycota</taxon>
        <taxon>Pezizomycotina</taxon>
        <taxon>Eurotiomycetes</taxon>
        <taxon>Eurotiomycetidae</taxon>
        <taxon>Eurotiales</taxon>
        <taxon>Aspergillaceae</taxon>
        <taxon>Aspergillus</taxon>
        <taxon>Aspergillus subgen. Nidulantes</taxon>
    </lineage>
</organism>
<gene>
    <name evidence="4" type="ORF">BJX63DRAFT_431318</name>
</gene>
<feature type="region of interest" description="Disordered" evidence="2">
    <location>
        <begin position="262"/>
        <end position="299"/>
    </location>
</feature>
<evidence type="ECO:0000313" key="4">
    <source>
        <dbReference type="EMBL" id="KAL2814664.1"/>
    </source>
</evidence>
<comment type="caution">
    <text evidence="4">The sequence shown here is derived from an EMBL/GenBank/DDBJ whole genome shotgun (WGS) entry which is preliminary data.</text>
</comment>
<feature type="domain" description="C2H2-type" evidence="3">
    <location>
        <begin position="204"/>
        <end position="232"/>
    </location>
</feature>
<dbReference type="Gene3D" id="3.30.160.60">
    <property type="entry name" value="Classic Zinc Finger"/>
    <property type="match status" value="1"/>
</dbReference>
<proteinExistence type="predicted"/>
<reference evidence="4 5" key="1">
    <citation type="submission" date="2024-07" db="EMBL/GenBank/DDBJ databases">
        <title>Section-level genome sequencing and comparative genomics of Aspergillus sections Usti and Cavernicolus.</title>
        <authorList>
            <consortium name="Lawrence Berkeley National Laboratory"/>
            <person name="Nybo J.L."/>
            <person name="Vesth T.C."/>
            <person name="Theobald S."/>
            <person name="Frisvad J.C."/>
            <person name="Larsen T.O."/>
            <person name="Kjaerboelling I."/>
            <person name="Rothschild-Mancinelli K."/>
            <person name="Lyhne E.K."/>
            <person name="Kogle M.E."/>
            <person name="Barry K."/>
            <person name="Clum A."/>
            <person name="Na H."/>
            <person name="Ledsgaard L."/>
            <person name="Lin J."/>
            <person name="Lipzen A."/>
            <person name="Kuo A."/>
            <person name="Riley R."/>
            <person name="Mondo S."/>
            <person name="Labutti K."/>
            <person name="Haridas S."/>
            <person name="Pangalinan J."/>
            <person name="Salamov A.A."/>
            <person name="Simmons B.A."/>
            <person name="Magnuson J.K."/>
            <person name="Chen J."/>
            <person name="Drula E."/>
            <person name="Henrissat B."/>
            <person name="Wiebenga A."/>
            <person name="Lubbers R.J."/>
            <person name="Gomes A.C."/>
            <person name="Makela M.R."/>
            <person name="Stajich J."/>
            <person name="Grigoriev I.V."/>
            <person name="Mortensen U.H."/>
            <person name="De Vries R.P."/>
            <person name="Baker S.E."/>
            <person name="Andersen M.R."/>
        </authorList>
    </citation>
    <scope>NUCLEOTIDE SEQUENCE [LARGE SCALE GENOMIC DNA]</scope>
    <source>
        <strain evidence="4 5">CBS 588.65</strain>
    </source>
</reference>
<keyword evidence="1" id="KW-0863">Zinc-finger</keyword>
<evidence type="ECO:0000313" key="5">
    <source>
        <dbReference type="Proteomes" id="UP001610334"/>
    </source>
</evidence>
<protein>
    <recommendedName>
        <fullName evidence="3">C2H2-type domain-containing protein</fullName>
    </recommendedName>
</protein>
<dbReference type="InterPro" id="IPR013087">
    <property type="entry name" value="Znf_C2H2_type"/>
</dbReference>
<dbReference type="PROSITE" id="PS00028">
    <property type="entry name" value="ZINC_FINGER_C2H2_1"/>
    <property type="match status" value="1"/>
</dbReference>
<accession>A0ABR4HHN1</accession>
<feature type="compositionally biased region" description="Basic and acidic residues" evidence="2">
    <location>
        <begin position="262"/>
        <end position="271"/>
    </location>
</feature>
<evidence type="ECO:0000259" key="3">
    <source>
        <dbReference type="PROSITE" id="PS50157"/>
    </source>
</evidence>
<evidence type="ECO:0000256" key="2">
    <source>
        <dbReference type="SAM" id="MobiDB-lite"/>
    </source>
</evidence>